<reference evidence="1 2" key="1">
    <citation type="journal article" date="2019" name="Int. J. Syst. Evol. Microbiol.">
        <title>The Global Catalogue of Microorganisms (GCM) 10K type strain sequencing project: providing services to taxonomists for standard genome sequencing and annotation.</title>
        <authorList>
            <consortium name="The Broad Institute Genomics Platform"/>
            <consortium name="The Broad Institute Genome Sequencing Center for Infectious Disease"/>
            <person name="Wu L."/>
            <person name="Ma J."/>
        </authorList>
    </citation>
    <scope>NUCLEOTIDE SEQUENCE [LARGE SCALE GENOMIC DNA]</scope>
    <source>
        <strain evidence="1 2">CGMCC 1.12689</strain>
    </source>
</reference>
<accession>A0ABD6BYZ8</accession>
<sequence length="317" mass="35095">MTGSTTQSSGAVTLSDIDYTTIAAPEVDESAVEETITTPEQVFNCEQGDVLWIAGTEYVVVDESFTILGKNPLIVVGEDGTHGKLAAGMTDGSAGGVAWVDTLADCETGGVRKAHLLGEFGDIYKLKTNGLEMLHSYLPDTDTRSCPSCTHDGTGKPIRIEEQGTKTIEIKRCLNTDCSQPFRFVRETPEPDRATVLTYDDKTDTLNPHTVSGRFKCDRQDDFKFPIDTNTARDEGIYSAQEVADFINPKMVGDPYGFVRIKDDNRWGQDRLHIQWKNAKGYSADMRITFKRVSTEPETYWEALHRVSGIALADLFE</sequence>
<proteinExistence type="predicted"/>
<dbReference type="AlphaFoldDB" id="A0ABD6BYZ8"/>
<dbReference type="Proteomes" id="UP001597185">
    <property type="component" value="Unassembled WGS sequence"/>
</dbReference>
<organism evidence="1 2">
    <name type="scientific">Halorubrum laminariae</name>
    <dbReference type="NCBI Taxonomy" id="1433523"/>
    <lineage>
        <taxon>Archaea</taxon>
        <taxon>Methanobacteriati</taxon>
        <taxon>Methanobacteriota</taxon>
        <taxon>Stenosarchaea group</taxon>
        <taxon>Halobacteria</taxon>
        <taxon>Halobacteriales</taxon>
        <taxon>Haloferacaceae</taxon>
        <taxon>Halorubrum</taxon>
    </lineage>
</organism>
<dbReference type="EMBL" id="JBHUDB010000002">
    <property type="protein sequence ID" value="MFD1570070.1"/>
    <property type="molecule type" value="Genomic_DNA"/>
</dbReference>
<evidence type="ECO:0000313" key="2">
    <source>
        <dbReference type="Proteomes" id="UP001597185"/>
    </source>
</evidence>
<gene>
    <name evidence="1" type="ORF">ACFR9T_05650</name>
</gene>
<evidence type="ECO:0000313" key="1">
    <source>
        <dbReference type="EMBL" id="MFD1570070.1"/>
    </source>
</evidence>
<protein>
    <submittedName>
        <fullName evidence="1">Uncharacterized protein</fullName>
    </submittedName>
</protein>
<comment type="caution">
    <text evidence="1">The sequence shown here is derived from an EMBL/GenBank/DDBJ whole genome shotgun (WGS) entry which is preliminary data.</text>
</comment>
<keyword evidence="2" id="KW-1185">Reference proteome</keyword>
<dbReference type="RefSeq" id="WP_256397119.1">
    <property type="nucleotide sequence ID" value="NZ_JANHDL010000004.1"/>
</dbReference>
<name>A0ABD6BYZ8_9EURY</name>